<organism evidence="1">
    <name type="scientific">White spot syndrome virus</name>
    <dbReference type="NCBI Taxonomy" id="342409"/>
    <lineage>
        <taxon>Viruses</taxon>
        <taxon>Viruses incertae sedis</taxon>
        <taxon>Naldaviricetes</taxon>
        <taxon>Nimaviridae</taxon>
        <taxon>Whispovirus</taxon>
    </lineage>
</organism>
<dbReference type="EMBL" id="MF768985">
    <property type="protein sequence ID" value="ATU83558.1"/>
    <property type="molecule type" value="Genomic_DNA"/>
</dbReference>
<evidence type="ECO:0000313" key="1">
    <source>
        <dbReference type="EMBL" id="ATU83558.1"/>
    </source>
</evidence>
<dbReference type="Proteomes" id="UP000267516">
    <property type="component" value="Segment"/>
</dbReference>
<name>A0A2D3I588_9VIRU</name>
<sequence>MSPSTLLKGFLAVAVTFFDLPPPLLLLPPTRLLLMLLLLLEVEGLLLLLTTVDGTLLLLLGATSSDPKTTCPNNWLSTFTLDTLVTKNLNTWIINRVQTKTVLETGELLLLEPLPHSSSKLHTF</sequence>
<reference evidence="1" key="1">
    <citation type="journal article" date="2018" name="Aquaculture">
        <title>Complete genome sequence of a white spot syndrome virus associated with a disease incursion in Australia.</title>
        <authorList>
            <person name="Oakey J."/>
            <person name="Smith C.S."/>
        </authorList>
    </citation>
    <scope>NUCLEOTIDE SEQUENCE [LARGE SCALE GENOMIC DNA]</scope>
    <source>
        <strain evidence="1">WSSV-AU</strain>
    </source>
</reference>
<proteinExistence type="predicted"/>
<accession>A0A2D3I588</accession>
<protein>
    <submittedName>
        <fullName evidence="1">ORF1193</fullName>
    </submittedName>
</protein>